<keyword evidence="1 3" id="KW-0732">Signal</keyword>
<accession>A0A4X1V2X1</accession>
<dbReference type="AlphaFoldDB" id="A0A4X1V2X1"/>
<dbReference type="GO" id="GO:0002376">
    <property type="term" value="P:immune system process"/>
    <property type="evidence" value="ECO:0007669"/>
    <property type="project" value="UniProtKB-KW"/>
</dbReference>
<proteinExistence type="predicted"/>
<dbReference type="Ensembl" id="ENSSSCT00070042213.1">
    <property type="protein sequence ID" value="ENSSSCP00070035475.1"/>
    <property type="gene ID" value="ENSSSCG00070021249.1"/>
</dbReference>
<name>A0A4X1V2X1_PIG</name>
<keyword evidence="2" id="KW-0391">Immunity</keyword>
<evidence type="ECO:0000313" key="6">
    <source>
        <dbReference type="Proteomes" id="UP000314985"/>
    </source>
</evidence>
<feature type="signal peptide" evidence="3">
    <location>
        <begin position="1"/>
        <end position="21"/>
    </location>
</feature>
<dbReference type="InterPro" id="IPR036179">
    <property type="entry name" value="Ig-like_dom_sf"/>
</dbReference>
<organism evidence="5 6">
    <name type="scientific">Sus scrofa</name>
    <name type="common">Pig</name>
    <dbReference type="NCBI Taxonomy" id="9823"/>
    <lineage>
        <taxon>Eukaryota</taxon>
        <taxon>Metazoa</taxon>
        <taxon>Chordata</taxon>
        <taxon>Craniata</taxon>
        <taxon>Vertebrata</taxon>
        <taxon>Euteleostomi</taxon>
        <taxon>Mammalia</taxon>
        <taxon>Eutheria</taxon>
        <taxon>Laurasiatheria</taxon>
        <taxon>Artiodactyla</taxon>
        <taxon>Suina</taxon>
        <taxon>Suidae</taxon>
        <taxon>Sus</taxon>
    </lineage>
</organism>
<evidence type="ECO:0000313" key="5">
    <source>
        <dbReference type="Ensembl" id="ENSSSCP00070035475.1"/>
    </source>
</evidence>
<evidence type="ECO:0000256" key="1">
    <source>
        <dbReference type="ARBA" id="ARBA00022729"/>
    </source>
</evidence>
<evidence type="ECO:0000256" key="3">
    <source>
        <dbReference type="SAM" id="SignalP"/>
    </source>
</evidence>
<dbReference type="PANTHER" id="PTHR23268">
    <property type="entry name" value="T-CELL RECEPTOR BETA CHAIN"/>
    <property type="match status" value="1"/>
</dbReference>
<sequence>MLTGTLCCVVLFLWEVEPADAGVSQAPRHEVTEVGQSVTLRCQPISGHESLYWYRQTLGQGLEFLVYFRNGDAIDESGMPKDRFSAKMLNTSFSTLKIQPTGPRDQPPTSVPAVLAQRCRVTSCLCRKPLLPLLAPVPTILSQNLICSSITKRKWSWGLARTNGDTQKILCRK</sequence>
<feature type="chain" id="PRO_5021193338" description="Immunoglobulin V-set domain-containing protein" evidence="3">
    <location>
        <begin position="22"/>
        <end position="173"/>
    </location>
</feature>
<feature type="domain" description="Immunoglobulin V-set" evidence="4">
    <location>
        <begin position="31"/>
        <end position="105"/>
    </location>
</feature>
<dbReference type="SUPFAM" id="SSF48726">
    <property type="entry name" value="Immunoglobulin"/>
    <property type="match status" value="1"/>
</dbReference>
<reference evidence="5" key="2">
    <citation type="submission" date="2025-08" db="UniProtKB">
        <authorList>
            <consortium name="Ensembl"/>
        </authorList>
    </citation>
    <scope>IDENTIFICATION</scope>
</reference>
<dbReference type="Pfam" id="PF07686">
    <property type="entry name" value="V-set"/>
    <property type="match status" value="1"/>
</dbReference>
<reference evidence="5 6" key="1">
    <citation type="submission" date="2017-08" db="EMBL/GenBank/DDBJ databases">
        <title>USMARCv1.0.</title>
        <authorList>
            <person name="Hannum G.I."/>
            <person name="Koren S."/>
            <person name="Schroeder S.G."/>
            <person name="Chin S.C."/>
            <person name="Nonneman D.J."/>
            <person name="Becker S.A."/>
            <person name="Rosen B.D."/>
            <person name="Bickhart D.M."/>
            <person name="Putnam N.H."/>
            <person name="Green R.E."/>
            <person name="Tuggle C.K."/>
            <person name="Liu H."/>
            <person name="Rohrer G.A."/>
            <person name="Warr A."/>
            <person name="Hall R."/>
            <person name="Kim K."/>
            <person name="Hume D.A."/>
            <person name="Talbot R."/>
            <person name="Chow W."/>
            <person name="Howe K."/>
            <person name="Schwartz A.S."/>
            <person name="Watson M."/>
            <person name="Archibald A.L."/>
            <person name="Phillippy A.M."/>
            <person name="Smith T.P.L."/>
        </authorList>
    </citation>
    <scope>NUCLEOTIDE SEQUENCE [LARGE SCALE GENOMIC DNA]</scope>
</reference>
<dbReference type="Proteomes" id="UP000314985">
    <property type="component" value="Chromosome 18"/>
</dbReference>
<dbReference type="Gene3D" id="2.60.40.10">
    <property type="entry name" value="Immunoglobulins"/>
    <property type="match status" value="1"/>
</dbReference>
<dbReference type="InterPro" id="IPR013106">
    <property type="entry name" value="Ig_V-set"/>
</dbReference>
<protein>
    <recommendedName>
        <fullName evidence="4">Immunoglobulin V-set domain-containing protein</fullName>
    </recommendedName>
</protein>
<evidence type="ECO:0000256" key="2">
    <source>
        <dbReference type="ARBA" id="ARBA00022859"/>
    </source>
</evidence>
<dbReference type="InterPro" id="IPR013783">
    <property type="entry name" value="Ig-like_fold"/>
</dbReference>
<evidence type="ECO:0000259" key="4">
    <source>
        <dbReference type="Pfam" id="PF07686"/>
    </source>
</evidence>
<dbReference type="InterPro" id="IPR050413">
    <property type="entry name" value="TCR_beta_variable"/>
</dbReference>
<dbReference type="PANTHER" id="PTHR23268:SF14">
    <property type="entry name" value="T CELL RECEPTOR BETA VARIABLE 12-3-RELATED"/>
    <property type="match status" value="1"/>
</dbReference>